<name>A0A6G1ITZ6_9PLEO</name>
<sequence>MYIHLKLADIKKALREVAEHPDGLTRSQKKDDAFAFCHKIGFLHTEHPVQGSEETTFSFASPLHRRVAHRHLISSPERDAIDNNLSLQETCTNAIARFSPGALRNRQYPQSNRGWGIPEAAFQD</sequence>
<gene>
    <name evidence="1" type="ORF">K458DRAFT_391591</name>
</gene>
<evidence type="ECO:0000313" key="1">
    <source>
        <dbReference type="EMBL" id="KAF2681635.1"/>
    </source>
</evidence>
<proteinExistence type="predicted"/>
<protein>
    <submittedName>
        <fullName evidence="1">Uncharacterized protein</fullName>
    </submittedName>
</protein>
<dbReference type="Proteomes" id="UP000799291">
    <property type="component" value="Unassembled WGS sequence"/>
</dbReference>
<dbReference type="EMBL" id="MU005590">
    <property type="protein sequence ID" value="KAF2681635.1"/>
    <property type="molecule type" value="Genomic_DNA"/>
</dbReference>
<dbReference type="OrthoDB" id="2364732at2759"/>
<dbReference type="AlphaFoldDB" id="A0A6G1ITZ6"/>
<keyword evidence="2" id="KW-1185">Reference proteome</keyword>
<evidence type="ECO:0000313" key="2">
    <source>
        <dbReference type="Proteomes" id="UP000799291"/>
    </source>
</evidence>
<accession>A0A6G1ITZ6</accession>
<organism evidence="1 2">
    <name type="scientific">Lentithecium fluviatile CBS 122367</name>
    <dbReference type="NCBI Taxonomy" id="1168545"/>
    <lineage>
        <taxon>Eukaryota</taxon>
        <taxon>Fungi</taxon>
        <taxon>Dikarya</taxon>
        <taxon>Ascomycota</taxon>
        <taxon>Pezizomycotina</taxon>
        <taxon>Dothideomycetes</taxon>
        <taxon>Pleosporomycetidae</taxon>
        <taxon>Pleosporales</taxon>
        <taxon>Massarineae</taxon>
        <taxon>Lentitheciaceae</taxon>
        <taxon>Lentithecium</taxon>
    </lineage>
</organism>
<reference evidence="1" key="1">
    <citation type="journal article" date="2020" name="Stud. Mycol.">
        <title>101 Dothideomycetes genomes: a test case for predicting lifestyles and emergence of pathogens.</title>
        <authorList>
            <person name="Haridas S."/>
            <person name="Albert R."/>
            <person name="Binder M."/>
            <person name="Bloem J."/>
            <person name="Labutti K."/>
            <person name="Salamov A."/>
            <person name="Andreopoulos B."/>
            <person name="Baker S."/>
            <person name="Barry K."/>
            <person name="Bills G."/>
            <person name="Bluhm B."/>
            <person name="Cannon C."/>
            <person name="Castanera R."/>
            <person name="Culley D."/>
            <person name="Daum C."/>
            <person name="Ezra D."/>
            <person name="Gonzalez J."/>
            <person name="Henrissat B."/>
            <person name="Kuo A."/>
            <person name="Liang C."/>
            <person name="Lipzen A."/>
            <person name="Lutzoni F."/>
            <person name="Magnuson J."/>
            <person name="Mondo S."/>
            <person name="Nolan M."/>
            <person name="Ohm R."/>
            <person name="Pangilinan J."/>
            <person name="Park H.-J."/>
            <person name="Ramirez L."/>
            <person name="Alfaro M."/>
            <person name="Sun H."/>
            <person name="Tritt A."/>
            <person name="Yoshinaga Y."/>
            <person name="Zwiers L.-H."/>
            <person name="Turgeon B."/>
            <person name="Goodwin S."/>
            <person name="Spatafora J."/>
            <person name="Crous P."/>
            <person name="Grigoriev I."/>
        </authorList>
    </citation>
    <scope>NUCLEOTIDE SEQUENCE</scope>
    <source>
        <strain evidence="1">CBS 122367</strain>
    </source>
</reference>